<evidence type="ECO:0000256" key="3">
    <source>
        <dbReference type="ARBA" id="ARBA00023219"/>
    </source>
</evidence>
<keyword evidence="1" id="KW-1188">Viral release from host cell</keyword>
<protein>
    <submittedName>
        <fullName evidence="5">Portal protein</fullName>
    </submittedName>
</protein>
<dbReference type="EMBL" id="KT224359">
    <property type="protein sequence ID" value="ALA13170.1"/>
    <property type="molecule type" value="Genomic_DNA"/>
</dbReference>
<proteinExistence type="predicted"/>
<sequence length="558" mass="62635">MGAFDWFSRKVNESPVETIQEHDTLSTRIQEIEQAAVLMKSNNASQGRAKAYEEPLLGSMSMNPDYKEAPSARGNYNLLETLKLWSRKNIILNAIINTRVNQVSLFCTPARQSDRGIGYEVRLKNPQEKPSSHDLAKIERIESFLQHTGKDEKDFTKDNLRTFVKKLVRDRLVYDKINFELIYDKKGELNRFTAVDAATIYVAVDDNGHEPKGKDVTKFVQILDKRKVAEFKANEMAWEVHNPRTDITVGRYGYSELEIAMNHLQYHENTELFNARYFAQGGTTRGLLHIKTGQEQSTQALQAFRREWTAMFSGINGAWKIPVVSAEDVKFVNMTQSSRDMEFEKWLNYLINVCCSIYAIDPSEINFPNRGGATGSSGNSLNEGSTKEKHRSSKDKGLEPLLKFIEDAINKYIVSQFGDKYIFSFVGGDVQTEREIIEILEAKAQIGLTINDIRNELGYPPIEGGDVTLAGVHVQRLGQLLQKEMMEKQMAMSPNGQVPGGKPSQTAKEEQSQAEQKGMNGDSSNVNGKGSFNKDVGKDGQLKGAKNTNSMKQGGKGD</sequence>
<gene>
    <name evidence="5" type="ORF">TSARBOMBA_74</name>
</gene>
<evidence type="ECO:0000313" key="6">
    <source>
        <dbReference type="Proteomes" id="UP000204602"/>
    </source>
</evidence>
<dbReference type="InterPro" id="IPR006944">
    <property type="entry name" value="Phage/GTA_portal"/>
</dbReference>
<keyword evidence="3" id="KW-0231">Viral genome packaging</keyword>
<evidence type="ECO:0000256" key="2">
    <source>
        <dbReference type="ARBA" id="ARBA00023009"/>
    </source>
</evidence>
<feature type="region of interest" description="Disordered" evidence="4">
    <location>
        <begin position="371"/>
        <end position="394"/>
    </location>
</feature>
<keyword evidence="6" id="KW-1185">Reference proteome</keyword>
<dbReference type="Pfam" id="PF04860">
    <property type="entry name" value="Phage_portal"/>
    <property type="match status" value="1"/>
</dbReference>
<dbReference type="GeneID" id="26633399"/>
<keyword evidence="2" id="KW-1162">Viral penetration into host cytoplasm</keyword>
<organism evidence="5 6">
    <name type="scientific">Bacillus phage TsarBomba</name>
    <dbReference type="NCBI Taxonomy" id="1690456"/>
    <lineage>
        <taxon>Viruses</taxon>
        <taxon>Duplodnaviria</taxon>
        <taxon>Heunggongvirae</taxon>
        <taxon>Uroviricota</taxon>
        <taxon>Caudoviricetes</taxon>
        <taxon>Herelleviridae</taxon>
        <taxon>Bastillevirinae</taxon>
        <taxon>Tsarbombavirus</taxon>
        <taxon>Tsarbombavirus tsarbomba</taxon>
    </lineage>
</organism>
<dbReference type="KEGG" id="vg:26633399"/>
<dbReference type="Proteomes" id="UP000204602">
    <property type="component" value="Segment"/>
</dbReference>
<reference evidence="5 6" key="1">
    <citation type="journal article" date="2015" name="Genome Announc.">
        <title>Complete Genome Sequence of Bacillus cereus Group Phage TsarBomba.</title>
        <authorList>
            <person name="Erill I."/>
            <person name="Caruso S.M."/>
        </authorList>
    </citation>
    <scope>NUCLEOTIDE SEQUENCE [LARGE SCALE GENOMIC DNA]</scope>
</reference>
<dbReference type="RefSeq" id="YP_009206889.1">
    <property type="nucleotide sequence ID" value="NC_028890.1"/>
</dbReference>
<keyword evidence="2" id="KW-1171">Viral genome ejection through host cell envelope</keyword>
<name>A0A0K2D089_9CAUD</name>
<keyword evidence="1" id="KW-0118">Viral capsid assembly</keyword>
<evidence type="ECO:0000313" key="5">
    <source>
        <dbReference type="EMBL" id="ALA13170.1"/>
    </source>
</evidence>
<accession>A0A0K2D089</accession>
<feature type="region of interest" description="Disordered" evidence="4">
    <location>
        <begin position="491"/>
        <end position="558"/>
    </location>
</feature>
<evidence type="ECO:0000256" key="4">
    <source>
        <dbReference type="SAM" id="MobiDB-lite"/>
    </source>
</evidence>
<feature type="compositionally biased region" description="Polar residues" evidence="4">
    <location>
        <begin position="521"/>
        <end position="530"/>
    </location>
</feature>
<evidence type="ECO:0000256" key="1">
    <source>
        <dbReference type="ARBA" id="ARBA00022950"/>
    </source>
</evidence>
<dbReference type="OrthoDB" id="4451at10239"/>
<keyword evidence="2" id="KW-1160">Virus entry into host cell</keyword>